<dbReference type="STRING" id="151894.SAMN04488524_4573"/>
<evidence type="ECO:0000259" key="5">
    <source>
        <dbReference type="Pfam" id="PF04542"/>
    </source>
</evidence>
<protein>
    <submittedName>
        <fullName evidence="7">RNA polymerase sigma-70 factor, ECF subfamily</fullName>
    </submittedName>
</protein>
<dbReference type="Pfam" id="PF08281">
    <property type="entry name" value="Sigma70_r4_2"/>
    <property type="match status" value="1"/>
</dbReference>
<dbReference type="InterPro" id="IPR036388">
    <property type="entry name" value="WH-like_DNA-bd_sf"/>
</dbReference>
<dbReference type="SUPFAM" id="SSF88659">
    <property type="entry name" value="Sigma3 and sigma4 domains of RNA polymerase sigma factors"/>
    <property type="match status" value="1"/>
</dbReference>
<dbReference type="InterPro" id="IPR013249">
    <property type="entry name" value="RNA_pol_sigma70_r4_t2"/>
</dbReference>
<evidence type="ECO:0000259" key="6">
    <source>
        <dbReference type="Pfam" id="PF08281"/>
    </source>
</evidence>
<accession>A0A1W2E8U5</accession>
<organism evidence="7 8">
    <name type="scientific">Pedobacter africanus</name>
    <dbReference type="NCBI Taxonomy" id="151894"/>
    <lineage>
        <taxon>Bacteria</taxon>
        <taxon>Pseudomonadati</taxon>
        <taxon>Bacteroidota</taxon>
        <taxon>Sphingobacteriia</taxon>
        <taxon>Sphingobacteriales</taxon>
        <taxon>Sphingobacteriaceae</taxon>
        <taxon>Pedobacter</taxon>
    </lineage>
</organism>
<reference evidence="8" key="1">
    <citation type="submission" date="2017-04" db="EMBL/GenBank/DDBJ databases">
        <authorList>
            <person name="Varghese N."/>
            <person name="Submissions S."/>
        </authorList>
    </citation>
    <scope>NUCLEOTIDE SEQUENCE [LARGE SCALE GENOMIC DNA]</scope>
    <source>
        <strain evidence="8">DSM 12126</strain>
    </source>
</reference>
<keyword evidence="4" id="KW-0804">Transcription</keyword>
<evidence type="ECO:0000256" key="1">
    <source>
        <dbReference type="ARBA" id="ARBA00010641"/>
    </source>
</evidence>
<keyword evidence="8" id="KW-1185">Reference proteome</keyword>
<sequence>MKNLTLNAEICKHQNCLEAFALKFTKNIEDANDLVQDTIIRAIRYHEMYKEGTNLRGWLYTIMRNTFINQYRKDARRGAVVETSADLSSYQLSNSATSNLGEGKFVMEDINRALAKLEPEHSLPFLKYFEGYKYNEIAEELNIPLGTVKTRIHIARQLLKAQLKEHSKRFRVAAGQN</sequence>
<dbReference type="EMBL" id="FWXT01000005">
    <property type="protein sequence ID" value="SMD06200.1"/>
    <property type="molecule type" value="Genomic_DNA"/>
</dbReference>
<comment type="similarity">
    <text evidence="1">Belongs to the sigma-70 factor family. ECF subfamily.</text>
</comment>
<evidence type="ECO:0000256" key="4">
    <source>
        <dbReference type="ARBA" id="ARBA00023163"/>
    </source>
</evidence>
<dbReference type="PANTHER" id="PTHR43133:SF25">
    <property type="entry name" value="RNA POLYMERASE SIGMA FACTOR RFAY-RELATED"/>
    <property type="match status" value="1"/>
</dbReference>
<evidence type="ECO:0000313" key="7">
    <source>
        <dbReference type="EMBL" id="SMD06200.1"/>
    </source>
</evidence>
<dbReference type="OrthoDB" id="9803470at2"/>
<dbReference type="AlphaFoldDB" id="A0A1W2E8U5"/>
<dbReference type="SUPFAM" id="SSF88946">
    <property type="entry name" value="Sigma2 domain of RNA polymerase sigma factors"/>
    <property type="match status" value="1"/>
</dbReference>
<dbReference type="Proteomes" id="UP000192756">
    <property type="component" value="Unassembled WGS sequence"/>
</dbReference>
<proteinExistence type="inferred from homology"/>
<evidence type="ECO:0000256" key="2">
    <source>
        <dbReference type="ARBA" id="ARBA00023015"/>
    </source>
</evidence>
<keyword evidence="2" id="KW-0805">Transcription regulation</keyword>
<dbReference type="GO" id="GO:0016987">
    <property type="term" value="F:sigma factor activity"/>
    <property type="evidence" value="ECO:0007669"/>
    <property type="project" value="UniProtKB-KW"/>
</dbReference>
<gene>
    <name evidence="7" type="ORF">SAMN04488524_4573</name>
</gene>
<dbReference type="Pfam" id="PF04542">
    <property type="entry name" value="Sigma70_r2"/>
    <property type="match status" value="1"/>
</dbReference>
<dbReference type="InterPro" id="IPR013324">
    <property type="entry name" value="RNA_pol_sigma_r3/r4-like"/>
</dbReference>
<evidence type="ECO:0000313" key="8">
    <source>
        <dbReference type="Proteomes" id="UP000192756"/>
    </source>
</evidence>
<dbReference type="RefSeq" id="WP_084241354.1">
    <property type="nucleotide sequence ID" value="NZ_FWXT01000005.1"/>
</dbReference>
<dbReference type="CDD" id="cd06171">
    <property type="entry name" value="Sigma70_r4"/>
    <property type="match status" value="1"/>
</dbReference>
<dbReference type="Gene3D" id="1.10.10.10">
    <property type="entry name" value="Winged helix-like DNA-binding domain superfamily/Winged helix DNA-binding domain"/>
    <property type="match status" value="1"/>
</dbReference>
<keyword evidence="3" id="KW-0731">Sigma factor</keyword>
<dbReference type="InterPro" id="IPR014284">
    <property type="entry name" value="RNA_pol_sigma-70_dom"/>
</dbReference>
<dbReference type="PANTHER" id="PTHR43133">
    <property type="entry name" value="RNA POLYMERASE ECF-TYPE SIGMA FACTO"/>
    <property type="match status" value="1"/>
</dbReference>
<dbReference type="InterPro" id="IPR013325">
    <property type="entry name" value="RNA_pol_sigma_r2"/>
</dbReference>
<dbReference type="InterPro" id="IPR007627">
    <property type="entry name" value="RNA_pol_sigma70_r2"/>
</dbReference>
<name>A0A1W2E8U5_9SPHI</name>
<feature type="domain" description="RNA polymerase sigma-70 region 2" evidence="5">
    <location>
        <begin position="12"/>
        <end position="77"/>
    </location>
</feature>
<dbReference type="Gene3D" id="1.10.1740.10">
    <property type="match status" value="1"/>
</dbReference>
<dbReference type="GO" id="GO:0003677">
    <property type="term" value="F:DNA binding"/>
    <property type="evidence" value="ECO:0007669"/>
    <property type="project" value="InterPro"/>
</dbReference>
<evidence type="ECO:0000256" key="3">
    <source>
        <dbReference type="ARBA" id="ARBA00023082"/>
    </source>
</evidence>
<dbReference type="GO" id="GO:0006352">
    <property type="term" value="P:DNA-templated transcription initiation"/>
    <property type="evidence" value="ECO:0007669"/>
    <property type="project" value="InterPro"/>
</dbReference>
<feature type="domain" description="RNA polymerase sigma factor 70 region 4 type 2" evidence="6">
    <location>
        <begin position="108"/>
        <end position="159"/>
    </location>
</feature>
<dbReference type="InterPro" id="IPR039425">
    <property type="entry name" value="RNA_pol_sigma-70-like"/>
</dbReference>
<dbReference type="NCBIfam" id="TIGR02937">
    <property type="entry name" value="sigma70-ECF"/>
    <property type="match status" value="1"/>
</dbReference>